<name>A0A1N7L8E1_9RHOB</name>
<dbReference type="InterPro" id="IPR005135">
    <property type="entry name" value="Endo/exonuclease/phosphatase"/>
</dbReference>
<keyword evidence="2" id="KW-0255">Endonuclease</keyword>
<dbReference type="RefSeq" id="WP_076364617.1">
    <property type="nucleotide sequence ID" value="NZ_FTOM01000002.1"/>
</dbReference>
<dbReference type="InterPro" id="IPR036691">
    <property type="entry name" value="Endo/exonu/phosph_ase_sf"/>
</dbReference>
<dbReference type="Pfam" id="PF03372">
    <property type="entry name" value="Exo_endo_phos"/>
    <property type="match status" value="1"/>
</dbReference>
<proteinExistence type="predicted"/>
<keyword evidence="2" id="KW-0269">Exonuclease</keyword>
<evidence type="ECO:0000313" key="2">
    <source>
        <dbReference type="EMBL" id="SIS70053.1"/>
    </source>
</evidence>
<dbReference type="SUPFAM" id="SSF56219">
    <property type="entry name" value="DNase I-like"/>
    <property type="match status" value="1"/>
</dbReference>
<dbReference type="EMBL" id="FTOM01000002">
    <property type="protein sequence ID" value="SIS70053.1"/>
    <property type="molecule type" value="Genomic_DNA"/>
</dbReference>
<dbReference type="Proteomes" id="UP000186098">
    <property type="component" value="Unassembled WGS sequence"/>
</dbReference>
<dbReference type="AlphaFoldDB" id="A0A1N7L8E1"/>
<dbReference type="OrthoDB" id="8047712at2"/>
<reference evidence="3" key="1">
    <citation type="submission" date="2017-01" db="EMBL/GenBank/DDBJ databases">
        <authorList>
            <person name="Varghese N."/>
            <person name="Submissions S."/>
        </authorList>
    </citation>
    <scope>NUCLEOTIDE SEQUENCE [LARGE SCALE GENOMIC DNA]</scope>
    <source>
        <strain evidence="3">DSM 18714</strain>
    </source>
</reference>
<dbReference type="Gene3D" id="3.60.10.10">
    <property type="entry name" value="Endonuclease/exonuclease/phosphatase"/>
    <property type="match status" value="1"/>
</dbReference>
<evidence type="ECO:0000313" key="3">
    <source>
        <dbReference type="Proteomes" id="UP000186098"/>
    </source>
</evidence>
<feature type="domain" description="Endonuclease/exonuclease/phosphatase" evidence="1">
    <location>
        <begin position="60"/>
        <end position="312"/>
    </location>
</feature>
<keyword evidence="2" id="KW-0378">Hydrolase</keyword>
<dbReference type="STRING" id="407234.SAMN05421795_102679"/>
<dbReference type="GO" id="GO:0004519">
    <property type="term" value="F:endonuclease activity"/>
    <property type="evidence" value="ECO:0007669"/>
    <property type="project" value="UniProtKB-KW"/>
</dbReference>
<keyword evidence="2" id="KW-0540">Nuclease</keyword>
<gene>
    <name evidence="2" type="ORF">SAMN05421795_102679</name>
</gene>
<protein>
    <submittedName>
        <fullName evidence="2">Endonuclease/Exonuclease/phosphatase family protein</fullName>
    </submittedName>
</protein>
<evidence type="ECO:0000259" key="1">
    <source>
        <dbReference type="Pfam" id="PF03372"/>
    </source>
</evidence>
<accession>A0A1N7L8E1</accession>
<organism evidence="2 3">
    <name type="scientific">Phaeovulum vinaykumarii</name>
    <dbReference type="NCBI Taxonomy" id="407234"/>
    <lineage>
        <taxon>Bacteria</taxon>
        <taxon>Pseudomonadati</taxon>
        <taxon>Pseudomonadota</taxon>
        <taxon>Alphaproteobacteria</taxon>
        <taxon>Rhodobacterales</taxon>
        <taxon>Paracoccaceae</taxon>
        <taxon>Phaeovulum</taxon>
    </lineage>
</organism>
<sequence length="327" mass="35006">MIRATCDALPVPVPPDLNGRPRDSQTHDRLAADIPALGLIETGGLAPAAPLALPLGVAAWNLERCLFPEASAAHVADCDLWLLSEMDNGMARTAQRHTTAEMAAALGGQHAYVVEYLELGLGAPIERDFCTDDHNARGFHGNALIARGALHAPFALRLFGHRQWFADPEQPRLGERVALGARIETEAGPFLAVSTHLESAASPAHRAAQIEGLIAALDHEFPHMPVLIGGDLNTGNHAGGDWRAEPLFDIARAAGFSVHGGPENQPTTRAWLLTRFPDRVMKLDWFLARGMRLGPVEIRPACGPDGTPLSDHDAIVTRIEALEAAPA</sequence>
<dbReference type="GO" id="GO:0004527">
    <property type="term" value="F:exonuclease activity"/>
    <property type="evidence" value="ECO:0007669"/>
    <property type="project" value="UniProtKB-KW"/>
</dbReference>
<keyword evidence="3" id="KW-1185">Reference proteome</keyword>